<accession>A0A3G4ZV15</accession>
<dbReference type="InterPro" id="IPR050767">
    <property type="entry name" value="Sel1_AlgK"/>
</dbReference>
<dbReference type="Gene3D" id="1.25.40.10">
    <property type="entry name" value="Tetratricopeptide repeat domain"/>
    <property type="match status" value="1"/>
</dbReference>
<dbReference type="GO" id="GO:0036503">
    <property type="term" value="P:ERAD pathway"/>
    <property type="evidence" value="ECO:0007669"/>
    <property type="project" value="TreeGrafter"/>
</dbReference>
<dbReference type="PANTHER" id="PTHR11102:SF147">
    <property type="entry name" value="SEL1L ADAPTOR SUBUNIT OF ERAD E3 UBIQUITIN LIGASE"/>
    <property type="match status" value="1"/>
</dbReference>
<dbReference type="InterPro" id="IPR011990">
    <property type="entry name" value="TPR-like_helical_dom_sf"/>
</dbReference>
<proteinExistence type="predicted"/>
<organism evidence="1">
    <name type="scientific">Edafosvirus sp</name>
    <dbReference type="NCBI Taxonomy" id="2487765"/>
    <lineage>
        <taxon>Viruses</taxon>
        <taxon>Varidnaviria</taxon>
        <taxon>Bamfordvirae</taxon>
        <taxon>Nucleocytoviricota</taxon>
        <taxon>Megaviricetes</taxon>
        <taxon>Imitervirales</taxon>
        <taxon>Mimiviridae</taxon>
        <taxon>Klosneuvirinae</taxon>
    </lineage>
</organism>
<dbReference type="Pfam" id="PF08238">
    <property type="entry name" value="Sel1"/>
    <property type="match status" value="4"/>
</dbReference>
<gene>
    <name evidence="1" type="ORF">Edafosvirus6_23</name>
</gene>
<dbReference type="SMART" id="SM00671">
    <property type="entry name" value="SEL1"/>
    <property type="match status" value="4"/>
</dbReference>
<name>A0A3G4ZV15_9VIRU</name>
<reference evidence="1" key="1">
    <citation type="submission" date="2018-10" db="EMBL/GenBank/DDBJ databases">
        <title>Hidden diversity of soil giant viruses.</title>
        <authorList>
            <person name="Schulz F."/>
            <person name="Alteio L."/>
            <person name="Goudeau D."/>
            <person name="Ryan E.M."/>
            <person name="Malmstrom R.R."/>
            <person name="Blanchard J."/>
            <person name="Woyke T."/>
        </authorList>
    </citation>
    <scope>NUCLEOTIDE SEQUENCE</scope>
    <source>
        <strain evidence="1">EDV1</strain>
    </source>
</reference>
<evidence type="ECO:0000313" key="1">
    <source>
        <dbReference type="EMBL" id="AYV78174.1"/>
    </source>
</evidence>
<dbReference type="PANTHER" id="PTHR11102">
    <property type="entry name" value="SEL-1-LIKE PROTEIN"/>
    <property type="match status" value="1"/>
</dbReference>
<dbReference type="InterPro" id="IPR006597">
    <property type="entry name" value="Sel1-like"/>
</dbReference>
<protein>
    <recommendedName>
        <fullName evidence="2">Sel1 repeat family protein</fullName>
    </recommendedName>
</protein>
<sequence length="277" mass="31825">MGNKNNYGAVIPTDTGNATNIKLCVPDTPEDDEAVQIHQLGVERLKKADIINARELYLKAIEMGNVDAIMSLAHLYMGVKMYKEAEGYYLQASVNGNSHAYNNLGAISLLLYKNSEKAEKYFLLACEHGNYAAYENLAYICVNSKVPDFDKAEQYYLLAIEKGDIKQINAYFNLATFYHVYVKNDIKAEEYYLKSVEHGKYQNGMVFFNLAKLYQGKKKDLAIYYFSIGWHNIKDERIRVVCFDEIKKILPPEQINNVMKIMYDHHTQFINGRKSLC</sequence>
<dbReference type="SUPFAM" id="SSF81901">
    <property type="entry name" value="HCP-like"/>
    <property type="match status" value="1"/>
</dbReference>
<evidence type="ECO:0008006" key="2">
    <source>
        <dbReference type="Google" id="ProtNLM"/>
    </source>
</evidence>
<dbReference type="EMBL" id="MK072071">
    <property type="protein sequence ID" value="AYV78174.1"/>
    <property type="molecule type" value="Genomic_DNA"/>
</dbReference>